<dbReference type="Gene3D" id="1.20.120.520">
    <property type="entry name" value="nmb1532 protein domain like"/>
    <property type="match status" value="1"/>
</dbReference>
<gene>
    <name evidence="2" type="ORF">D9R08_16405</name>
</gene>
<sequence>MPPGPSPSPSEPPRTFRRLGNPLDFLEQDHRQAREICDLIDGLVRIGAVDGPAAQRIIAFLTHIFPPHLVDSDDDLHPLMRRRCPQEDGIARVLDGLEADHGALRQMIPGVIDILGTAGARTRPAPLSRSGRETLSAFSRQARRVLIVETGIVLPIARARLGGGDLGSLRLRMLQRRGLDRVMDTP</sequence>
<evidence type="ECO:0000313" key="2">
    <source>
        <dbReference type="EMBL" id="RMA41066.1"/>
    </source>
</evidence>
<protein>
    <submittedName>
        <fullName evidence="2">Hemerythrin domain-containing protein</fullName>
    </submittedName>
</protein>
<dbReference type="RefSeq" id="WP_121899147.1">
    <property type="nucleotide sequence ID" value="NZ_RCNT01000009.1"/>
</dbReference>
<comment type="caution">
    <text evidence="2">The sequence shown here is derived from an EMBL/GenBank/DDBJ whole genome shotgun (WGS) entry which is preliminary data.</text>
</comment>
<reference evidence="2 3" key="1">
    <citation type="submission" date="2018-10" db="EMBL/GenBank/DDBJ databases">
        <authorList>
            <person name="Jung H.S."/>
            <person name="Jeon C.O."/>
        </authorList>
    </citation>
    <scope>NUCLEOTIDE SEQUENCE [LARGE SCALE GENOMIC DNA]</scope>
    <source>
        <strain evidence="2 3">MA-7-27</strain>
    </source>
</reference>
<dbReference type="EMBL" id="RCNT01000009">
    <property type="protein sequence ID" value="RMA41066.1"/>
    <property type="molecule type" value="Genomic_DNA"/>
</dbReference>
<dbReference type="AlphaFoldDB" id="A0A3L9Y4K5"/>
<evidence type="ECO:0000313" key="3">
    <source>
        <dbReference type="Proteomes" id="UP000281343"/>
    </source>
</evidence>
<keyword evidence="3" id="KW-1185">Reference proteome</keyword>
<dbReference type="Pfam" id="PF01814">
    <property type="entry name" value="Hemerythrin"/>
    <property type="match status" value="1"/>
</dbReference>
<name>A0A3L9Y4K5_9RHOB</name>
<evidence type="ECO:0000259" key="1">
    <source>
        <dbReference type="Pfam" id="PF01814"/>
    </source>
</evidence>
<dbReference type="OrthoDB" id="7619676at2"/>
<feature type="domain" description="Hemerythrin-like" evidence="1">
    <location>
        <begin position="22"/>
        <end position="119"/>
    </location>
</feature>
<organism evidence="2 3">
    <name type="scientific">Rhodophyticola porphyridii</name>
    <dbReference type="NCBI Taxonomy" id="1852017"/>
    <lineage>
        <taxon>Bacteria</taxon>
        <taxon>Pseudomonadati</taxon>
        <taxon>Pseudomonadota</taxon>
        <taxon>Alphaproteobacteria</taxon>
        <taxon>Rhodobacterales</taxon>
        <taxon>Roseobacteraceae</taxon>
        <taxon>Rhodophyticola</taxon>
    </lineage>
</organism>
<dbReference type="Proteomes" id="UP000281343">
    <property type="component" value="Unassembled WGS sequence"/>
</dbReference>
<dbReference type="InterPro" id="IPR012312">
    <property type="entry name" value="Hemerythrin-like"/>
</dbReference>
<proteinExistence type="predicted"/>
<accession>A0A3L9Y4K5</accession>